<proteinExistence type="predicted"/>
<dbReference type="VEuPathDB" id="FungiDB:M747DRAFT_237086"/>
<evidence type="ECO:0000313" key="1">
    <source>
        <dbReference type="EMBL" id="RDH20589.1"/>
    </source>
</evidence>
<dbReference type="EMBL" id="KZ851914">
    <property type="protein sequence ID" value="RDH20589.1"/>
    <property type="molecule type" value="Genomic_DNA"/>
</dbReference>
<gene>
    <name evidence="1" type="ORF">M747DRAFT_237086</name>
</gene>
<name>A0A370C3V0_ASPNG</name>
<evidence type="ECO:0000313" key="2">
    <source>
        <dbReference type="Proteomes" id="UP000253845"/>
    </source>
</evidence>
<dbReference type="Proteomes" id="UP000253845">
    <property type="component" value="Unassembled WGS sequence"/>
</dbReference>
<organism evidence="1 2">
    <name type="scientific">Aspergillus niger ATCC 13496</name>
    <dbReference type="NCBI Taxonomy" id="1353008"/>
    <lineage>
        <taxon>Eukaryota</taxon>
        <taxon>Fungi</taxon>
        <taxon>Dikarya</taxon>
        <taxon>Ascomycota</taxon>
        <taxon>Pezizomycotina</taxon>
        <taxon>Eurotiomycetes</taxon>
        <taxon>Eurotiomycetidae</taxon>
        <taxon>Eurotiales</taxon>
        <taxon>Aspergillaceae</taxon>
        <taxon>Aspergillus</taxon>
        <taxon>Aspergillus subgen. Circumdati</taxon>
    </lineage>
</organism>
<accession>A0A370C3V0</accession>
<dbReference type="AlphaFoldDB" id="A0A370C3V0"/>
<protein>
    <submittedName>
        <fullName evidence="1">Uncharacterized protein</fullName>
    </submittedName>
</protein>
<reference evidence="1 2" key="1">
    <citation type="submission" date="2018-07" db="EMBL/GenBank/DDBJ databases">
        <title>Section-level genome sequencing of Aspergillus section Nigri to investigate inter- and intra-species variation.</title>
        <authorList>
            <consortium name="DOE Joint Genome Institute"/>
            <person name="Vesth T.C."/>
            <person name="Nybo J.L."/>
            <person name="Theobald S."/>
            <person name="Frisvad J.C."/>
            <person name="Larsen T.O."/>
            <person name="Nielsen K.F."/>
            <person name="Hoof J.B."/>
            <person name="Brandl J."/>
            <person name="Salamov A."/>
            <person name="Riley R."/>
            <person name="Gladden J.M."/>
            <person name="Phatale P."/>
            <person name="Nielsen M.T."/>
            <person name="Lyhne E.K."/>
            <person name="Kogle M.E."/>
            <person name="Strasser K."/>
            <person name="McDonnell E."/>
            <person name="Barry K."/>
            <person name="Clum A."/>
            <person name="Chen C."/>
            <person name="Nolan M."/>
            <person name="Sandor L."/>
            <person name="Kuo A."/>
            <person name="Lipzen A."/>
            <person name="Hainaut M."/>
            <person name="Drula E."/>
            <person name="Tsang A."/>
            <person name="Magnuson J.K."/>
            <person name="Henrissat B."/>
            <person name="Wiebenga A."/>
            <person name="Simmons B.A."/>
            <person name="Makela M.R."/>
            <person name="De vries R.P."/>
            <person name="Grigoriev I.V."/>
            <person name="Mortensen U.H."/>
            <person name="Baker S.E."/>
            <person name="Andersen M.R."/>
        </authorList>
    </citation>
    <scope>NUCLEOTIDE SEQUENCE [LARGE SCALE GENOMIC DNA]</scope>
    <source>
        <strain evidence="1 2">ATCC 13496</strain>
    </source>
</reference>
<sequence length="356" mass="40276">MGQWAKGPPTYTLETIAAELVFVCTCNTGTAPVVKNPWSDHAQSIRAVMFELTLSSTTAVPLTPDLASSHQPSLFARLYSSRGLFMCGPYPFHSRLHHASQLPSSSDSSGHMPLWAMLSSIDSKELMSDLRGPSIVTTWSVVIQQDVVHLRVLLAGCHIFVIYRPNLKALTRYCFFIKLALPAFAGILLDLDIYSPILRRSSYPHVTLCYKDDWGRPYKPSFTGTSTQMPRLHTITTVFFNDLRKCGDYYGLSILFTKQKHSVTRDGPGYLSYVPLRDGYLRRWKRGIRSEITTLCALSVEAKPFLWNKGELRRHNLNPALALYRHGESYRAIYSLSLAAIQQLDPSWKKFLKPRL</sequence>